<dbReference type="InterPro" id="IPR001789">
    <property type="entry name" value="Sig_transdc_resp-reg_receiver"/>
</dbReference>
<comment type="function">
    <text evidence="5">May play the central regulatory role in sporulation. It may be an element of the effector pathway responsible for the activation of sporulation genes in response to nutritional stress. Spo0A may act in concert with spo0H (a sigma factor) to control the expression of some genes that are critical to the sporulation process.</text>
</comment>
<reference evidence="9" key="2">
    <citation type="submission" date="2021-04" db="EMBL/GenBank/DDBJ databases">
        <authorList>
            <person name="Gilroy R."/>
        </authorList>
    </citation>
    <scope>NUCLEOTIDE SEQUENCE</scope>
    <source>
        <strain evidence="9">ChiSjej1B19-8411</strain>
    </source>
</reference>
<evidence type="ECO:0000313" key="9">
    <source>
        <dbReference type="EMBL" id="HIX58921.1"/>
    </source>
</evidence>
<evidence type="ECO:0000256" key="6">
    <source>
        <dbReference type="PROSITE-ProRule" id="PRU00169"/>
    </source>
</evidence>
<dbReference type="PROSITE" id="PS01124">
    <property type="entry name" value="HTH_ARAC_FAMILY_2"/>
    <property type="match status" value="1"/>
</dbReference>
<dbReference type="SMART" id="SM00342">
    <property type="entry name" value="HTH_ARAC"/>
    <property type="match status" value="1"/>
</dbReference>
<dbReference type="Gene3D" id="3.40.50.2300">
    <property type="match status" value="1"/>
</dbReference>
<dbReference type="CDD" id="cd17536">
    <property type="entry name" value="REC_YesN-like"/>
    <property type="match status" value="1"/>
</dbReference>
<dbReference type="Proteomes" id="UP000886817">
    <property type="component" value="Unassembled WGS sequence"/>
</dbReference>
<reference evidence="9" key="1">
    <citation type="journal article" date="2021" name="PeerJ">
        <title>Extensive microbial diversity within the chicken gut microbiome revealed by metagenomics and culture.</title>
        <authorList>
            <person name="Gilroy R."/>
            <person name="Ravi A."/>
            <person name="Getino M."/>
            <person name="Pursley I."/>
            <person name="Horton D.L."/>
            <person name="Alikhan N.F."/>
            <person name="Baker D."/>
            <person name="Gharbi K."/>
            <person name="Hall N."/>
            <person name="Watson M."/>
            <person name="Adriaenssens E.M."/>
            <person name="Foster-Nyarko E."/>
            <person name="Jarju S."/>
            <person name="Secka A."/>
            <person name="Antonio M."/>
            <person name="Oren A."/>
            <person name="Chaudhuri R.R."/>
            <person name="La Ragione R."/>
            <person name="Hildebrand F."/>
            <person name="Pallen M.J."/>
        </authorList>
    </citation>
    <scope>NUCLEOTIDE SEQUENCE</scope>
    <source>
        <strain evidence="9">ChiSjej1B19-8411</strain>
    </source>
</reference>
<evidence type="ECO:0000256" key="3">
    <source>
        <dbReference type="ARBA" id="ARBA00023125"/>
    </source>
</evidence>
<dbReference type="GO" id="GO:0000160">
    <property type="term" value="P:phosphorelay signal transduction system"/>
    <property type="evidence" value="ECO:0007669"/>
    <property type="project" value="InterPro"/>
</dbReference>
<name>A0A9D1WGU6_9FIRM</name>
<feature type="domain" description="HTH araC/xylS-type" evidence="7">
    <location>
        <begin position="150"/>
        <end position="249"/>
    </location>
</feature>
<proteinExistence type="predicted"/>
<dbReference type="SUPFAM" id="SSF46689">
    <property type="entry name" value="Homeodomain-like"/>
    <property type="match status" value="2"/>
</dbReference>
<dbReference type="PANTHER" id="PTHR43280:SF28">
    <property type="entry name" value="HTH-TYPE TRANSCRIPTIONAL ACTIVATOR RHAS"/>
    <property type="match status" value="1"/>
</dbReference>
<organism evidence="9 10">
    <name type="scientific">Candidatus Blautia gallistercoris</name>
    <dbReference type="NCBI Taxonomy" id="2838490"/>
    <lineage>
        <taxon>Bacteria</taxon>
        <taxon>Bacillati</taxon>
        <taxon>Bacillota</taxon>
        <taxon>Clostridia</taxon>
        <taxon>Lachnospirales</taxon>
        <taxon>Lachnospiraceae</taxon>
        <taxon>Blautia</taxon>
    </lineage>
</organism>
<gene>
    <name evidence="9" type="ORF">IAA45_04290</name>
</gene>
<comment type="caution">
    <text evidence="9">The sequence shown here is derived from an EMBL/GenBank/DDBJ whole genome shotgun (WGS) entry which is preliminary data.</text>
</comment>
<dbReference type="InterPro" id="IPR020449">
    <property type="entry name" value="Tscrpt_reg_AraC-type_HTH"/>
</dbReference>
<dbReference type="SUPFAM" id="SSF52172">
    <property type="entry name" value="CheY-like"/>
    <property type="match status" value="1"/>
</dbReference>
<evidence type="ECO:0000256" key="4">
    <source>
        <dbReference type="ARBA" id="ARBA00023163"/>
    </source>
</evidence>
<dbReference type="PANTHER" id="PTHR43280">
    <property type="entry name" value="ARAC-FAMILY TRANSCRIPTIONAL REGULATOR"/>
    <property type="match status" value="1"/>
</dbReference>
<feature type="domain" description="Response regulatory" evidence="8">
    <location>
        <begin position="3"/>
        <end position="120"/>
    </location>
</feature>
<dbReference type="InterPro" id="IPR018060">
    <property type="entry name" value="HTH_AraC"/>
</dbReference>
<keyword evidence="4" id="KW-0804">Transcription</keyword>
<dbReference type="Pfam" id="PF00072">
    <property type="entry name" value="Response_reg"/>
    <property type="match status" value="1"/>
</dbReference>
<dbReference type="InterPro" id="IPR018062">
    <property type="entry name" value="HTH_AraC-typ_CS"/>
</dbReference>
<dbReference type="InterPro" id="IPR011006">
    <property type="entry name" value="CheY-like_superfamily"/>
</dbReference>
<dbReference type="SMART" id="SM00448">
    <property type="entry name" value="REC"/>
    <property type="match status" value="1"/>
</dbReference>
<dbReference type="GO" id="GO:0003700">
    <property type="term" value="F:DNA-binding transcription factor activity"/>
    <property type="evidence" value="ECO:0007669"/>
    <property type="project" value="InterPro"/>
</dbReference>
<evidence type="ECO:0000259" key="7">
    <source>
        <dbReference type="PROSITE" id="PS01124"/>
    </source>
</evidence>
<dbReference type="EMBL" id="DXEX01000099">
    <property type="protein sequence ID" value="HIX58921.1"/>
    <property type="molecule type" value="Genomic_DNA"/>
</dbReference>
<dbReference type="Gene3D" id="1.10.10.60">
    <property type="entry name" value="Homeodomain-like"/>
    <property type="match status" value="2"/>
</dbReference>
<sequence length="252" mass="28769">MLKVLVVDDEFIVRTGLINCIDWEALHLKLIGEASNGREALDIIIKGTPDLILLDLIMPEMNGMELIQKLEELNIKTNIIILSCHEDYSYVRDAFKKGVRDYILKLSATPEEISGMIRDVSQKILEEQKDSFSDPLHKLKEQKQIRSDITDALNYMEEHYRDNITLSDIASHIHMSKNHLSYLFRKETGHAFSDCLTELRISRAKELLTSGKRYSIAEIAEMTGFSDTGYFCKVFKKSTGMSPNRYKEGGAS</sequence>
<keyword evidence="2" id="KW-0805">Transcription regulation</keyword>
<evidence type="ECO:0000256" key="1">
    <source>
        <dbReference type="ARBA" id="ARBA00018672"/>
    </source>
</evidence>
<dbReference type="AlphaFoldDB" id="A0A9D1WGU6"/>
<accession>A0A9D1WGU6</accession>
<evidence type="ECO:0000259" key="8">
    <source>
        <dbReference type="PROSITE" id="PS50110"/>
    </source>
</evidence>
<evidence type="ECO:0000256" key="5">
    <source>
        <dbReference type="ARBA" id="ARBA00024867"/>
    </source>
</evidence>
<dbReference type="InterPro" id="IPR009057">
    <property type="entry name" value="Homeodomain-like_sf"/>
</dbReference>
<dbReference type="PRINTS" id="PR00032">
    <property type="entry name" value="HTHARAC"/>
</dbReference>
<dbReference type="GO" id="GO:0043565">
    <property type="term" value="F:sequence-specific DNA binding"/>
    <property type="evidence" value="ECO:0007669"/>
    <property type="project" value="InterPro"/>
</dbReference>
<evidence type="ECO:0000256" key="2">
    <source>
        <dbReference type="ARBA" id="ARBA00023015"/>
    </source>
</evidence>
<keyword evidence="6" id="KW-0597">Phosphoprotein</keyword>
<protein>
    <recommendedName>
        <fullName evidence="1">Stage 0 sporulation protein A homolog</fullName>
    </recommendedName>
</protein>
<dbReference type="PROSITE" id="PS50110">
    <property type="entry name" value="RESPONSE_REGULATORY"/>
    <property type="match status" value="1"/>
</dbReference>
<dbReference type="Pfam" id="PF12833">
    <property type="entry name" value="HTH_18"/>
    <property type="match status" value="1"/>
</dbReference>
<evidence type="ECO:0000313" key="10">
    <source>
        <dbReference type="Proteomes" id="UP000886817"/>
    </source>
</evidence>
<feature type="modified residue" description="4-aspartylphosphate" evidence="6">
    <location>
        <position position="55"/>
    </location>
</feature>
<keyword evidence="3" id="KW-0238">DNA-binding</keyword>
<dbReference type="PROSITE" id="PS00041">
    <property type="entry name" value="HTH_ARAC_FAMILY_1"/>
    <property type="match status" value="1"/>
</dbReference>